<evidence type="ECO:0000256" key="3">
    <source>
        <dbReference type="ARBA" id="ARBA00022832"/>
    </source>
</evidence>
<dbReference type="InterPro" id="IPR045851">
    <property type="entry name" value="AMP-bd_C_sf"/>
</dbReference>
<feature type="domain" description="AMP-dependent synthetase/ligase" evidence="5">
    <location>
        <begin position="26"/>
        <end position="404"/>
    </location>
</feature>
<dbReference type="Gene3D" id="3.40.50.12780">
    <property type="entry name" value="N-terminal domain of ligase-like"/>
    <property type="match status" value="1"/>
</dbReference>
<dbReference type="GO" id="GO:0071766">
    <property type="term" value="P:Actinobacterium-type cell wall biogenesis"/>
    <property type="evidence" value="ECO:0007669"/>
    <property type="project" value="UniProtKB-ARBA"/>
</dbReference>
<dbReference type="SUPFAM" id="SSF56801">
    <property type="entry name" value="Acetyl-CoA synthetase-like"/>
    <property type="match status" value="1"/>
</dbReference>
<dbReference type="GO" id="GO:0005886">
    <property type="term" value="C:plasma membrane"/>
    <property type="evidence" value="ECO:0007669"/>
    <property type="project" value="TreeGrafter"/>
</dbReference>
<dbReference type="AlphaFoldDB" id="A0AAJ2HEV4"/>
<dbReference type="PANTHER" id="PTHR22754">
    <property type="entry name" value="DISCO-INTERACTING PROTEIN 2 DIP2 -RELATED"/>
    <property type="match status" value="1"/>
</dbReference>
<comment type="similarity">
    <text evidence="1">Belongs to the ATP-dependent AMP-binding enzyme family.</text>
</comment>
<dbReference type="EMBL" id="JAHWXH010000001">
    <property type="protein sequence ID" value="MDS0244222.1"/>
    <property type="molecule type" value="Genomic_DNA"/>
</dbReference>
<sequence length="578" mass="61287">MVSTTYLDAMRATARRAGNERGIRFYSDETTSVRWGYAELDERARARAAALTDLGYGPGDVAVLAFDPGMGFIESVWAAIYAGMTIAPVPVTAGRNIEAVAARLAAITADAGSRLVLTESSVRAVVDAAEMPGVEIRLLEGPDLSLVDAWVPPRIDGDSVVLLQYTSGSTGAPKGVTVTHANLVANEEAIAAAVVDDENSVWVGWLPHYHDMGLIGLLLRPIYGGADAVLTSPSRFLRRPLFWLRLITRHRGTFTVAPDFAYRLCTQVVTDEQLAELDLSSLTHVVTGAEPIKVDTTRDFSARFAAAGFDSRAFIPAYGMAETTLIISAAAGDGIHSISADAGALESGDLLPAVDARSVDLVLCGPPVPGSTVAVVDPVSHEWQPDGRVGEIWVHGPSVARGYWNRPLETAETFGVRIVGDDLPYLRTGDLGAIVDGQIVITGRQKDLIISHGRNIYPQDVEATASREVGTDPGCLSAAFALEGQASEVGIAVEVDPRTLSSADLPAMSTDVRRAIARDFGLPSIGIALVRKGLLPRTTSGKIQRGRVRAALLTGEITVAHTDGLTIDRRDDVDAPVG</sequence>
<evidence type="ECO:0000256" key="2">
    <source>
        <dbReference type="ARBA" id="ARBA00022598"/>
    </source>
</evidence>
<name>A0AAJ2HEV4_9MICO</name>
<dbReference type="InterPro" id="IPR040097">
    <property type="entry name" value="FAAL/FAAC"/>
</dbReference>
<proteinExistence type="inferred from homology"/>
<dbReference type="PANTHER" id="PTHR22754:SF32">
    <property type="entry name" value="DISCO-INTERACTING PROTEIN 2"/>
    <property type="match status" value="1"/>
</dbReference>
<dbReference type="GO" id="GO:0006633">
    <property type="term" value="P:fatty acid biosynthetic process"/>
    <property type="evidence" value="ECO:0007669"/>
    <property type="project" value="TreeGrafter"/>
</dbReference>
<keyword evidence="2 6" id="KW-0436">Ligase</keyword>
<dbReference type="GeneID" id="301456798"/>
<evidence type="ECO:0000256" key="4">
    <source>
        <dbReference type="ARBA" id="ARBA00023098"/>
    </source>
</evidence>
<evidence type="ECO:0000313" key="7">
    <source>
        <dbReference type="Proteomes" id="UP001183582"/>
    </source>
</evidence>
<dbReference type="Proteomes" id="UP001183582">
    <property type="component" value="Unassembled WGS sequence"/>
</dbReference>
<dbReference type="Gene3D" id="3.30.300.30">
    <property type="match status" value="1"/>
</dbReference>
<dbReference type="Pfam" id="PF00501">
    <property type="entry name" value="AMP-binding"/>
    <property type="match status" value="1"/>
</dbReference>
<evidence type="ECO:0000256" key="1">
    <source>
        <dbReference type="ARBA" id="ARBA00006432"/>
    </source>
</evidence>
<protein>
    <submittedName>
        <fullName evidence="6">Fatty acyl-AMP ligase</fullName>
    </submittedName>
</protein>
<keyword evidence="3" id="KW-0276">Fatty acid metabolism</keyword>
<comment type="caution">
    <text evidence="6">The sequence shown here is derived from an EMBL/GenBank/DDBJ whole genome shotgun (WGS) entry which is preliminary data.</text>
</comment>
<dbReference type="InterPro" id="IPR020845">
    <property type="entry name" value="AMP-binding_CS"/>
</dbReference>
<keyword evidence="4" id="KW-0443">Lipid metabolism</keyword>
<dbReference type="GO" id="GO:0016874">
    <property type="term" value="F:ligase activity"/>
    <property type="evidence" value="ECO:0007669"/>
    <property type="project" value="UniProtKB-KW"/>
</dbReference>
<organism evidence="6 7">
    <name type="scientific">Microbacterium aurantiacum</name>
    <dbReference type="NCBI Taxonomy" id="162393"/>
    <lineage>
        <taxon>Bacteria</taxon>
        <taxon>Bacillati</taxon>
        <taxon>Actinomycetota</taxon>
        <taxon>Actinomycetes</taxon>
        <taxon>Micrococcales</taxon>
        <taxon>Microbacteriaceae</taxon>
        <taxon>Microbacterium</taxon>
    </lineage>
</organism>
<dbReference type="InterPro" id="IPR000873">
    <property type="entry name" value="AMP-dep_synth/lig_dom"/>
</dbReference>
<reference evidence="6 7" key="1">
    <citation type="submission" date="2021-06" db="EMBL/GenBank/DDBJ databases">
        <title>Genome-based taxonomic framework of Microbacterium strains isolated from marine environment, the description of four new species and reclassification of four preexisting species.</title>
        <authorList>
            <person name="Lee S.D."/>
            <person name="Kim S.-M."/>
            <person name="Byeon Y.-S."/>
            <person name="Yang H.L."/>
            <person name="Kim I.S."/>
        </authorList>
    </citation>
    <scope>NUCLEOTIDE SEQUENCE [LARGE SCALE GENOMIC DNA]</scope>
    <source>
        <strain evidence="6 7">KACC 20514</strain>
    </source>
</reference>
<dbReference type="FunFam" id="3.40.50.12780:FF:000013">
    <property type="entry name" value="Long-chain-fatty-acid--AMP ligase FadD32"/>
    <property type="match status" value="1"/>
</dbReference>
<accession>A0AAJ2HEV4</accession>
<evidence type="ECO:0000313" key="6">
    <source>
        <dbReference type="EMBL" id="MDS0244222.1"/>
    </source>
</evidence>
<dbReference type="RefSeq" id="WP_310890311.1">
    <property type="nucleotide sequence ID" value="NZ_BAAAGR010000001.1"/>
</dbReference>
<dbReference type="PROSITE" id="PS00455">
    <property type="entry name" value="AMP_BINDING"/>
    <property type="match status" value="1"/>
</dbReference>
<dbReference type="GO" id="GO:0070566">
    <property type="term" value="F:adenylyltransferase activity"/>
    <property type="evidence" value="ECO:0007669"/>
    <property type="project" value="TreeGrafter"/>
</dbReference>
<evidence type="ECO:0000259" key="5">
    <source>
        <dbReference type="Pfam" id="PF00501"/>
    </source>
</evidence>
<gene>
    <name evidence="6" type="ORF">KZC50_01190</name>
</gene>
<dbReference type="InterPro" id="IPR042099">
    <property type="entry name" value="ANL_N_sf"/>
</dbReference>
<dbReference type="CDD" id="cd05931">
    <property type="entry name" value="FAAL"/>
    <property type="match status" value="1"/>
</dbReference>